<dbReference type="Gene3D" id="2.60.120.1440">
    <property type="match status" value="1"/>
</dbReference>
<dbReference type="EMBL" id="QLLL01000001">
    <property type="protein sequence ID" value="RAJ10591.1"/>
    <property type="molecule type" value="Genomic_DNA"/>
</dbReference>
<feature type="domain" description="FecR protein" evidence="1">
    <location>
        <begin position="127"/>
        <end position="220"/>
    </location>
</feature>
<sequence>MLDNLDNIDALIARKLDGTLTQAEQAALSEWIAADATHLSYYQSIQEVWGLTGRTQWAPEPDVSDNWMKFQSKLQAQERPNELKVVHKANNKRTWLRVAAIALPILIATPLIYNHFKPSAVEVASTTIRTANGEKKTLQLADGTTVHLNENSSLAYNNDFNTAKRNIQLTGEAFFDVAQNDTKPFAVTAGRSRTEVLGTSFNIKAYHPQPVEIAVTSGKVAFMAETNANNKVVLTAGHKGILQLDETITTQPIDAPVFTQWREMRFTYHKDPFSKVINDVEKTFGIDIEVSDAEILKTDYNGLFTTQMKVPEVLEVITITTGTQWKFENGKYIISHR</sequence>
<comment type="caution">
    <text evidence="3">The sequence shown here is derived from an EMBL/GenBank/DDBJ whole genome shotgun (WGS) entry which is preliminary data.</text>
</comment>
<dbReference type="InterPro" id="IPR006860">
    <property type="entry name" value="FecR"/>
</dbReference>
<dbReference type="Pfam" id="PF16344">
    <property type="entry name" value="FecR_C"/>
    <property type="match status" value="1"/>
</dbReference>
<dbReference type="PANTHER" id="PTHR30273:SF2">
    <property type="entry name" value="PROTEIN FECR"/>
    <property type="match status" value="1"/>
</dbReference>
<dbReference type="Proteomes" id="UP000249547">
    <property type="component" value="Unassembled WGS sequence"/>
</dbReference>
<accession>A0A327R1S7</accession>
<dbReference type="Gene3D" id="3.55.50.30">
    <property type="match status" value="1"/>
</dbReference>
<evidence type="ECO:0000313" key="4">
    <source>
        <dbReference type="Proteomes" id="UP000249547"/>
    </source>
</evidence>
<evidence type="ECO:0000313" key="3">
    <source>
        <dbReference type="EMBL" id="RAJ10591.1"/>
    </source>
</evidence>
<dbReference type="InterPro" id="IPR032508">
    <property type="entry name" value="FecR_C"/>
</dbReference>
<dbReference type="Pfam" id="PF04773">
    <property type="entry name" value="FecR"/>
    <property type="match status" value="1"/>
</dbReference>
<feature type="domain" description="Protein FecR C-terminal" evidence="2">
    <location>
        <begin position="265"/>
        <end position="334"/>
    </location>
</feature>
<dbReference type="RefSeq" id="WP_111595730.1">
    <property type="nucleotide sequence ID" value="NZ_QLLL01000001.1"/>
</dbReference>
<protein>
    <submittedName>
        <fullName evidence="3">FecR family protein</fullName>
    </submittedName>
</protein>
<proteinExistence type="predicted"/>
<dbReference type="AlphaFoldDB" id="A0A327R1S7"/>
<evidence type="ECO:0000259" key="1">
    <source>
        <dbReference type="Pfam" id="PF04773"/>
    </source>
</evidence>
<gene>
    <name evidence="3" type="ORF">LX64_00196</name>
</gene>
<dbReference type="InterPro" id="IPR012373">
    <property type="entry name" value="Ferrdict_sens_TM"/>
</dbReference>
<reference evidence="3 4" key="1">
    <citation type="submission" date="2018-06" db="EMBL/GenBank/DDBJ databases">
        <title>Genomic Encyclopedia of Archaeal and Bacterial Type Strains, Phase II (KMG-II): from individual species to whole genera.</title>
        <authorList>
            <person name="Goeker M."/>
        </authorList>
    </citation>
    <scope>NUCLEOTIDE SEQUENCE [LARGE SCALE GENOMIC DNA]</scope>
    <source>
        <strain evidence="3 4">DSM 23857</strain>
    </source>
</reference>
<dbReference type="PANTHER" id="PTHR30273">
    <property type="entry name" value="PERIPLASMIC SIGNAL SENSOR AND SIGMA FACTOR ACTIVATOR FECR-RELATED"/>
    <property type="match status" value="1"/>
</dbReference>
<keyword evidence="4" id="KW-1185">Reference proteome</keyword>
<dbReference type="OrthoDB" id="1452822at2"/>
<name>A0A327R1S7_9BACT</name>
<evidence type="ECO:0000259" key="2">
    <source>
        <dbReference type="Pfam" id="PF16344"/>
    </source>
</evidence>
<dbReference type="GO" id="GO:0016989">
    <property type="term" value="F:sigma factor antagonist activity"/>
    <property type="evidence" value="ECO:0007669"/>
    <property type="project" value="TreeGrafter"/>
</dbReference>
<dbReference type="PIRSF" id="PIRSF018266">
    <property type="entry name" value="FecR"/>
    <property type="match status" value="1"/>
</dbReference>
<organism evidence="3 4">
    <name type="scientific">Chitinophaga skermanii</name>
    <dbReference type="NCBI Taxonomy" id="331697"/>
    <lineage>
        <taxon>Bacteria</taxon>
        <taxon>Pseudomonadati</taxon>
        <taxon>Bacteroidota</taxon>
        <taxon>Chitinophagia</taxon>
        <taxon>Chitinophagales</taxon>
        <taxon>Chitinophagaceae</taxon>
        <taxon>Chitinophaga</taxon>
    </lineage>
</organism>